<dbReference type="InterPro" id="IPR034330">
    <property type="entry name" value="GST_Zeta_C"/>
</dbReference>
<evidence type="ECO:0000313" key="4">
    <source>
        <dbReference type="EMBL" id="KZE32861.1"/>
    </source>
</evidence>
<dbReference type="InterPro" id="IPR036282">
    <property type="entry name" value="Glutathione-S-Trfase_C_sf"/>
</dbReference>
<dbReference type="GO" id="GO:0005737">
    <property type="term" value="C:cytoplasm"/>
    <property type="evidence" value="ECO:0007669"/>
    <property type="project" value="InterPro"/>
</dbReference>
<dbReference type="SFLD" id="SFLDG00358">
    <property type="entry name" value="Main_(cytGST)"/>
    <property type="match status" value="1"/>
</dbReference>
<dbReference type="Pfam" id="PF02798">
    <property type="entry name" value="GST_N"/>
    <property type="match status" value="1"/>
</dbReference>
<dbReference type="RefSeq" id="WP_066611883.1">
    <property type="nucleotide sequence ID" value="NZ_LQQU01000017.1"/>
</dbReference>
<dbReference type="FunFam" id="1.20.1050.10:FF:000010">
    <property type="entry name" value="Maleylacetoacetate isomerase isoform 1"/>
    <property type="match status" value="1"/>
</dbReference>
<dbReference type="PANTHER" id="PTHR42673:SF21">
    <property type="entry name" value="GLUTATHIONE S-TRANSFERASE YFCF"/>
    <property type="match status" value="1"/>
</dbReference>
<dbReference type="InterPro" id="IPR036249">
    <property type="entry name" value="Thioredoxin-like_sf"/>
</dbReference>
<comment type="similarity">
    <text evidence="1">Belongs to the GST superfamily. Zeta family.</text>
</comment>
<reference evidence="5" key="1">
    <citation type="submission" date="2016-01" db="EMBL/GenBank/DDBJ databases">
        <title>Draft genome of Chromobacterium sp. F49.</title>
        <authorList>
            <person name="Hong K.W."/>
        </authorList>
    </citation>
    <scope>NUCLEOTIDE SEQUENCE [LARGE SCALE GENOMIC DNA]</scope>
    <source>
        <strain evidence="5">CN10</strain>
    </source>
</reference>
<dbReference type="Gene3D" id="1.20.1050.10">
    <property type="match status" value="1"/>
</dbReference>
<dbReference type="InterPro" id="IPR005955">
    <property type="entry name" value="GST_Zeta"/>
</dbReference>
<dbReference type="AlphaFoldDB" id="A0A163CNV5"/>
<dbReference type="GO" id="GO:0006749">
    <property type="term" value="P:glutathione metabolic process"/>
    <property type="evidence" value="ECO:0007669"/>
    <property type="project" value="TreeGrafter"/>
</dbReference>
<evidence type="ECO:0000259" key="2">
    <source>
        <dbReference type="PROSITE" id="PS50404"/>
    </source>
</evidence>
<comment type="caution">
    <text evidence="4">The sequence shown here is derived from an EMBL/GenBank/DDBJ whole genome shotgun (WGS) entry which is preliminary data.</text>
</comment>
<dbReference type="GO" id="GO:0016034">
    <property type="term" value="F:maleylacetoacetate isomerase activity"/>
    <property type="evidence" value="ECO:0007669"/>
    <property type="project" value="TreeGrafter"/>
</dbReference>
<dbReference type="Pfam" id="PF13410">
    <property type="entry name" value="GST_C_2"/>
    <property type="match status" value="1"/>
</dbReference>
<dbReference type="GO" id="GO:0006559">
    <property type="term" value="P:L-phenylalanine catabolic process"/>
    <property type="evidence" value="ECO:0007669"/>
    <property type="project" value="TreeGrafter"/>
</dbReference>
<dbReference type="InterPro" id="IPR010987">
    <property type="entry name" value="Glutathione-S-Trfase_C-like"/>
</dbReference>
<dbReference type="OrthoDB" id="509852at2"/>
<dbReference type="SFLD" id="SFLDS00019">
    <property type="entry name" value="Glutathione_Transferase_(cytos"/>
    <property type="match status" value="1"/>
</dbReference>
<dbReference type="InterPro" id="IPR034333">
    <property type="entry name" value="GST_Zeta_N"/>
</dbReference>
<dbReference type="Proteomes" id="UP000076625">
    <property type="component" value="Unassembled WGS sequence"/>
</dbReference>
<dbReference type="InterPro" id="IPR004045">
    <property type="entry name" value="Glutathione_S-Trfase_N"/>
</dbReference>
<protein>
    <submittedName>
        <fullName evidence="4">Maleylacetoacetate isomerase</fullName>
    </submittedName>
</protein>
<evidence type="ECO:0000313" key="5">
    <source>
        <dbReference type="Proteomes" id="UP000076625"/>
    </source>
</evidence>
<dbReference type="NCBIfam" id="TIGR01262">
    <property type="entry name" value="maiA"/>
    <property type="match status" value="1"/>
</dbReference>
<dbReference type="SUPFAM" id="SSF52833">
    <property type="entry name" value="Thioredoxin-like"/>
    <property type="match status" value="1"/>
</dbReference>
<feature type="domain" description="GST N-terminal" evidence="2">
    <location>
        <begin position="11"/>
        <end position="92"/>
    </location>
</feature>
<sequence length="223" mass="24354">MTERPIPPSGDKRVLYGYWRSSAAYRVRIALHHKGLAFDNAPVSLIRGEQSLAEHLARNPQGLVPVLYDAGAVLTQSLAICEYLDEAYPDTARLLPAHPLERARVRAMAQLIACDVHPLANLRVLKYLEAELGLDAAGKQAWVARWLSDGLAALEALAAPLAGDYLFGDAVTLADVCLVPQLYNARRFDVDLAPYPLLRRIDATLAELPSFQAAHPSQQPDAA</sequence>
<proteinExistence type="inferred from homology"/>
<gene>
    <name evidence="4" type="ORF">AVW16_10805</name>
</gene>
<dbReference type="CDD" id="cd03191">
    <property type="entry name" value="GST_C_Zeta"/>
    <property type="match status" value="1"/>
</dbReference>
<organism evidence="4 5">
    <name type="scientific">Crenobacter luteus</name>
    <dbReference type="NCBI Taxonomy" id="1452487"/>
    <lineage>
        <taxon>Bacteria</taxon>
        <taxon>Pseudomonadati</taxon>
        <taxon>Pseudomonadota</taxon>
        <taxon>Betaproteobacteria</taxon>
        <taxon>Neisseriales</taxon>
        <taxon>Neisseriaceae</taxon>
        <taxon>Crenobacter</taxon>
    </lineage>
</organism>
<accession>A0A163CNV5</accession>
<dbReference type="SUPFAM" id="SSF47616">
    <property type="entry name" value="GST C-terminal domain-like"/>
    <property type="match status" value="1"/>
</dbReference>
<dbReference type="GO" id="GO:0004364">
    <property type="term" value="F:glutathione transferase activity"/>
    <property type="evidence" value="ECO:0007669"/>
    <property type="project" value="TreeGrafter"/>
</dbReference>
<dbReference type="EMBL" id="LQQU01000017">
    <property type="protein sequence ID" value="KZE32861.1"/>
    <property type="molecule type" value="Genomic_DNA"/>
</dbReference>
<evidence type="ECO:0000256" key="1">
    <source>
        <dbReference type="ARBA" id="ARBA00010007"/>
    </source>
</evidence>
<evidence type="ECO:0000259" key="3">
    <source>
        <dbReference type="PROSITE" id="PS50405"/>
    </source>
</evidence>
<name>A0A163CNV5_9NEIS</name>
<keyword evidence="5" id="KW-1185">Reference proteome</keyword>
<dbReference type="PROSITE" id="PS50404">
    <property type="entry name" value="GST_NTER"/>
    <property type="match status" value="1"/>
</dbReference>
<dbReference type="InterPro" id="IPR040079">
    <property type="entry name" value="Glutathione_S-Trfase"/>
</dbReference>
<dbReference type="CDD" id="cd03042">
    <property type="entry name" value="GST_N_Zeta"/>
    <property type="match status" value="1"/>
</dbReference>
<keyword evidence="4" id="KW-0413">Isomerase</keyword>
<dbReference type="STRING" id="1452487.AVW16_10805"/>
<dbReference type="PANTHER" id="PTHR42673">
    <property type="entry name" value="MALEYLACETOACETATE ISOMERASE"/>
    <property type="match status" value="1"/>
</dbReference>
<feature type="domain" description="GST C-terminal" evidence="3">
    <location>
        <begin position="98"/>
        <end position="223"/>
    </location>
</feature>
<dbReference type="Gene3D" id="3.40.30.10">
    <property type="entry name" value="Glutaredoxin"/>
    <property type="match status" value="1"/>
</dbReference>
<dbReference type="PROSITE" id="PS50405">
    <property type="entry name" value="GST_CTER"/>
    <property type="match status" value="1"/>
</dbReference>